<evidence type="ECO:0000313" key="3">
    <source>
        <dbReference type="Proteomes" id="UP000799440"/>
    </source>
</evidence>
<evidence type="ECO:0000313" key="2">
    <source>
        <dbReference type="EMBL" id="KAF2750325.1"/>
    </source>
</evidence>
<reference evidence="2" key="1">
    <citation type="journal article" date="2020" name="Stud. Mycol.">
        <title>101 Dothideomycetes genomes: a test case for predicting lifestyles and emergence of pathogens.</title>
        <authorList>
            <person name="Haridas S."/>
            <person name="Albert R."/>
            <person name="Binder M."/>
            <person name="Bloem J."/>
            <person name="Labutti K."/>
            <person name="Salamov A."/>
            <person name="Andreopoulos B."/>
            <person name="Baker S."/>
            <person name="Barry K."/>
            <person name="Bills G."/>
            <person name="Bluhm B."/>
            <person name="Cannon C."/>
            <person name="Castanera R."/>
            <person name="Culley D."/>
            <person name="Daum C."/>
            <person name="Ezra D."/>
            <person name="Gonzalez J."/>
            <person name="Henrissat B."/>
            <person name="Kuo A."/>
            <person name="Liang C."/>
            <person name="Lipzen A."/>
            <person name="Lutzoni F."/>
            <person name="Magnuson J."/>
            <person name="Mondo S."/>
            <person name="Nolan M."/>
            <person name="Ohm R."/>
            <person name="Pangilinan J."/>
            <person name="Park H.-J."/>
            <person name="Ramirez L."/>
            <person name="Alfaro M."/>
            <person name="Sun H."/>
            <person name="Tritt A."/>
            <person name="Yoshinaga Y."/>
            <person name="Zwiers L.-H."/>
            <person name="Turgeon B."/>
            <person name="Goodwin S."/>
            <person name="Spatafora J."/>
            <person name="Crous P."/>
            <person name="Grigoriev I."/>
        </authorList>
    </citation>
    <scope>NUCLEOTIDE SEQUENCE</scope>
    <source>
        <strain evidence="2">CBS 119925</strain>
    </source>
</reference>
<dbReference type="AlphaFoldDB" id="A0A6A6VIB1"/>
<organism evidence="2 3">
    <name type="scientific">Sporormia fimetaria CBS 119925</name>
    <dbReference type="NCBI Taxonomy" id="1340428"/>
    <lineage>
        <taxon>Eukaryota</taxon>
        <taxon>Fungi</taxon>
        <taxon>Dikarya</taxon>
        <taxon>Ascomycota</taxon>
        <taxon>Pezizomycotina</taxon>
        <taxon>Dothideomycetes</taxon>
        <taxon>Pleosporomycetidae</taxon>
        <taxon>Pleosporales</taxon>
        <taxon>Sporormiaceae</taxon>
        <taxon>Sporormia</taxon>
    </lineage>
</organism>
<dbReference type="Gene3D" id="3.30.40.10">
    <property type="entry name" value="Zinc/RING finger domain, C3HC4 (zinc finger)"/>
    <property type="match status" value="1"/>
</dbReference>
<dbReference type="InterPro" id="IPR013083">
    <property type="entry name" value="Znf_RING/FYVE/PHD"/>
</dbReference>
<gene>
    <name evidence="2" type="ORF">M011DRAFT_238095</name>
</gene>
<sequence length="396" mass="43778">MSQPGPAGGKAERRKSLGNYVKRMSSVFKREKPAKLAKKEPSSSSPAPASTAATPSASTEPKKEQPATTEAATATATAAPTTTTAPPLASSTAAAAPTTTTTAADTASANAPKDPKDSTTTTHRVNHAAVQQERAIALFAKYGLTLEAHEWIAHTSHPVTVQRVERPIRMRMHRFCHHCGSEFGIEKVCPQCEHPRCKKCPRHTLWTSPANKAKQVDARDEPKKKKRMLLMHTSQGEERAYQPPRQRVRRTCHRCQAFFVPATATNCAQCNHVRCIKCPRDPPKLSKWPNGYPGDAPATDESETEVERPVPVQVRRTWRKPRQRVRWECHKCHSAFNERAPHCPGCGHERCGSCTRTPVKKEKESPQFDPEVLRAVEEKLHALAVDDPPAHVPQPT</sequence>
<dbReference type="OrthoDB" id="5370011at2759"/>
<dbReference type="Proteomes" id="UP000799440">
    <property type="component" value="Unassembled WGS sequence"/>
</dbReference>
<feature type="compositionally biased region" description="Low complexity" evidence="1">
    <location>
        <begin position="42"/>
        <end position="59"/>
    </location>
</feature>
<protein>
    <submittedName>
        <fullName evidence="2">Uncharacterized protein</fullName>
    </submittedName>
</protein>
<feature type="region of interest" description="Disordered" evidence="1">
    <location>
        <begin position="288"/>
        <end position="308"/>
    </location>
</feature>
<proteinExistence type="predicted"/>
<evidence type="ECO:0000256" key="1">
    <source>
        <dbReference type="SAM" id="MobiDB-lite"/>
    </source>
</evidence>
<feature type="compositionally biased region" description="Low complexity" evidence="1">
    <location>
        <begin position="66"/>
        <end position="112"/>
    </location>
</feature>
<accession>A0A6A6VIB1</accession>
<dbReference type="EMBL" id="MU006564">
    <property type="protein sequence ID" value="KAF2750325.1"/>
    <property type="molecule type" value="Genomic_DNA"/>
</dbReference>
<keyword evidence="3" id="KW-1185">Reference proteome</keyword>
<feature type="region of interest" description="Disordered" evidence="1">
    <location>
        <begin position="1"/>
        <end position="123"/>
    </location>
</feature>
<feature type="compositionally biased region" description="Basic and acidic residues" evidence="1">
    <location>
        <begin position="28"/>
        <end position="41"/>
    </location>
</feature>
<name>A0A6A6VIB1_9PLEO</name>